<organism evidence="1 2">
    <name type="scientific">Massilia aurea</name>
    <dbReference type="NCBI Taxonomy" id="373040"/>
    <lineage>
        <taxon>Bacteria</taxon>
        <taxon>Pseudomonadati</taxon>
        <taxon>Pseudomonadota</taxon>
        <taxon>Betaproteobacteria</taxon>
        <taxon>Burkholderiales</taxon>
        <taxon>Oxalobacteraceae</taxon>
        <taxon>Telluria group</taxon>
        <taxon>Massilia</taxon>
    </lineage>
</organism>
<dbReference type="Proteomes" id="UP000283254">
    <property type="component" value="Unassembled WGS sequence"/>
</dbReference>
<dbReference type="InterPro" id="IPR009061">
    <property type="entry name" value="DNA-bd_dom_put_sf"/>
</dbReference>
<accession>A0A422QLF2</accession>
<evidence type="ECO:0000313" key="1">
    <source>
        <dbReference type="EMBL" id="RNF30773.1"/>
    </source>
</evidence>
<proteinExistence type="predicted"/>
<evidence type="ECO:0000313" key="2">
    <source>
        <dbReference type="Proteomes" id="UP000283254"/>
    </source>
</evidence>
<dbReference type="RefSeq" id="WP_123069537.1">
    <property type="nucleotide sequence ID" value="NZ_JSAB01000089.1"/>
</dbReference>
<dbReference type="OrthoDB" id="9182156at2"/>
<dbReference type="InterPro" id="IPR036388">
    <property type="entry name" value="WH-like_DNA-bd_sf"/>
</dbReference>
<name>A0A422QLF2_9BURK</name>
<dbReference type="SUPFAM" id="SSF46955">
    <property type="entry name" value="Putative DNA-binding domain"/>
    <property type="match status" value="1"/>
</dbReference>
<gene>
    <name evidence="1" type="ORF">NM04_10780</name>
</gene>
<keyword evidence="2" id="KW-1185">Reference proteome</keyword>
<dbReference type="Gene3D" id="1.10.10.10">
    <property type="entry name" value="Winged helix-like DNA-binding domain superfamily/Winged helix DNA-binding domain"/>
    <property type="match status" value="1"/>
</dbReference>
<comment type="caution">
    <text evidence="1">The sequence shown here is derived from an EMBL/GenBank/DDBJ whole genome shotgun (WGS) entry which is preliminary data.</text>
</comment>
<sequence>MTLHHIPFTPLSKQAVADLLDISIRSVENWINEGILPAPAKLGNRVFWHPDAFYGWLSKRLLEPAAEAQSPDAPAVAIKTCSKQSYSVAGSLRASTERKLARLEGGE</sequence>
<dbReference type="AlphaFoldDB" id="A0A422QLF2"/>
<reference evidence="1" key="1">
    <citation type="submission" date="2014-10" db="EMBL/GenBank/DDBJ databases">
        <title>Massilia sp. genome.</title>
        <authorList>
            <person name="Xu B."/>
            <person name="Dai L."/>
            <person name="Huang Z."/>
        </authorList>
    </citation>
    <scope>NUCLEOTIDE SEQUENCE [LARGE SCALE GENOMIC DNA]</scope>
    <source>
        <strain evidence="1">CFS-1</strain>
    </source>
</reference>
<dbReference type="EMBL" id="JSAB01000089">
    <property type="protein sequence ID" value="RNF30773.1"/>
    <property type="molecule type" value="Genomic_DNA"/>
</dbReference>
<protein>
    <submittedName>
        <fullName evidence="1">Uncharacterized protein</fullName>
    </submittedName>
</protein>